<protein>
    <recommendedName>
        <fullName evidence="2">chitinase</fullName>
        <ecNumber evidence="2">3.2.1.14</ecNumber>
    </recommendedName>
</protein>
<evidence type="ECO:0000259" key="4">
    <source>
        <dbReference type="Pfam" id="PF00704"/>
    </source>
</evidence>
<dbReference type="Proteomes" id="UP000267464">
    <property type="component" value="Unassembled WGS sequence"/>
</dbReference>
<proteinExistence type="predicted"/>
<dbReference type="PANTHER" id="PTHR11177:SF317">
    <property type="entry name" value="CHITINASE 12-RELATED"/>
    <property type="match status" value="1"/>
</dbReference>
<reference evidence="5 6" key="2">
    <citation type="submission" date="2018-12" db="EMBL/GenBank/DDBJ databases">
        <title>Rhizobacter gummiphilus sp. nov., a rubber-degrading bacterium isolated from the soil of a botanical garden in Japan.</title>
        <authorList>
            <person name="Shunsuke S.S."/>
        </authorList>
    </citation>
    <scope>NUCLEOTIDE SEQUENCE [LARGE SCALE GENOMIC DNA]</scope>
    <source>
        <strain evidence="5 6">S-16</strain>
    </source>
</reference>
<evidence type="ECO:0000313" key="5">
    <source>
        <dbReference type="EMBL" id="RQP25886.1"/>
    </source>
</evidence>
<feature type="signal peptide" evidence="3">
    <location>
        <begin position="1"/>
        <end position="19"/>
    </location>
</feature>
<dbReference type="GO" id="GO:0005975">
    <property type="term" value="P:carbohydrate metabolic process"/>
    <property type="evidence" value="ECO:0007669"/>
    <property type="project" value="InterPro"/>
</dbReference>
<dbReference type="OrthoDB" id="9775889at2"/>
<comment type="caution">
    <text evidence="5">The sequence shown here is derived from an EMBL/GenBank/DDBJ whole genome shotgun (WGS) entry which is preliminary data.</text>
</comment>
<evidence type="ECO:0000313" key="6">
    <source>
        <dbReference type="Proteomes" id="UP000267464"/>
    </source>
</evidence>
<evidence type="ECO:0000256" key="2">
    <source>
        <dbReference type="ARBA" id="ARBA00012729"/>
    </source>
</evidence>
<accession>A0A3N7HWT4</accession>
<name>A0A3N7HWT4_9BURK</name>
<comment type="catalytic activity">
    <reaction evidence="1">
        <text>Random endo-hydrolysis of N-acetyl-beta-D-glucosaminide (1-&gt;4)-beta-linkages in chitin and chitodextrins.</text>
        <dbReference type="EC" id="3.2.1.14"/>
    </reaction>
</comment>
<organism evidence="5 6">
    <name type="scientific">Piscinibacter terrae</name>
    <dbReference type="NCBI Taxonomy" id="2496871"/>
    <lineage>
        <taxon>Bacteria</taxon>
        <taxon>Pseudomonadati</taxon>
        <taxon>Pseudomonadota</taxon>
        <taxon>Betaproteobacteria</taxon>
        <taxon>Burkholderiales</taxon>
        <taxon>Sphaerotilaceae</taxon>
        <taxon>Piscinibacter</taxon>
    </lineage>
</organism>
<feature type="domain" description="GH18" evidence="4">
    <location>
        <begin position="85"/>
        <end position="274"/>
    </location>
</feature>
<gene>
    <name evidence="5" type="ORF">DZC73_02205</name>
</gene>
<dbReference type="InterPro" id="IPR050314">
    <property type="entry name" value="Glycosyl_Hydrlase_18"/>
</dbReference>
<dbReference type="Gene3D" id="3.20.20.80">
    <property type="entry name" value="Glycosidases"/>
    <property type="match status" value="1"/>
</dbReference>
<dbReference type="AlphaFoldDB" id="A0A3N7HWT4"/>
<dbReference type="InterPro" id="IPR017853">
    <property type="entry name" value="GH"/>
</dbReference>
<reference evidence="5 6" key="1">
    <citation type="submission" date="2018-08" db="EMBL/GenBank/DDBJ databases">
        <authorList>
            <person name="Khan S.A."/>
            <person name="Jeon C.O."/>
            <person name="Chun B.H."/>
            <person name="Jeong S.E."/>
        </authorList>
    </citation>
    <scope>NUCLEOTIDE SEQUENCE [LARGE SCALE GENOMIC DNA]</scope>
    <source>
        <strain evidence="5 6">S-16</strain>
    </source>
</reference>
<evidence type="ECO:0000256" key="1">
    <source>
        <dbReference type="ARBA" id="ARBA00000822"/>
    </source>
</evidence>
<dbReference type="RefSeq" id="WP_124538554.1">
    <property type="nucleotide sequence ID" value="NZ_QUSW01000001.1"/>
</dbReference>
<dbReference type="GO" id="GO:0008843">
    <property type="term" value="F:endochitinase activity"/>
    <property type="evidence" value="ECO:0007669"/>
    <property type="project" value="UniProtKB-EC"/>
</dbReference>
<evidence type="ECO:0000256" key="3">
    <source>
        <dbReference type="SAM" id="SignalP"/>
    </source>
</evidence>
<dbReference type="Pfam" id="PF00704">
    <property type="entry name" value="Glyco_hydro_18"/>
    <property type="match status" value="1"/>
</dbReference>
<dbReference type="SUPFAM" id="SSF51445">
    <property type="entry name" value="(Trans)glycosidases"/>
    <property type="match status" value="1"/>
</dbReference>
<keyword evidence="3" id="KW-0732">Signal</keyword>
<dbReference type="EMBL" id="QUSW01000001">
    <property type="protein sequence ID" value="RQP25886.1"/>
    <property type="molecule type" value="Genomic_DNA"/>
</dbReference>
<dbReference type="InterPro" id="IPR001223">
    <property type="entry name" value="Glyco_hydro18_cat"/>
</dbReference>
<sequence>MNTKAAAALALLAASSALAQQPPVIGWVPPYGMDAAMRGLESAPGVAKGLTRIALQFWNPSSDGKGLVFAPIDKTGAPVTAADVARFRDWAKQRRIPVLLTVYNNSQVLAKWDWSLARHAFVEHRAEFVRALVAEMDRYQLDGTDIDLEGEGDHSADRAAYARFVSELSAALKPRGKLLTVDSFHSPCDNAPNMSWWADWTGRIDAIHSMGYADLYEGSTDTFTPPGKPVCEGGARIFKYSWQLQYGLKAGYRVDQIVLGMPTWVDTWGQGGQGSHAVAHLREVQALGAGIALWDLQFEGPQWKSDATWEAVVQLRSAPGDGWKPLLKPAP</sequence>
<dbReference type="PANTHER" id="PTHR11177">
    <property type="entry name" value="CHITINASE"/>
    <property type="match status" value="1"/>
</dbReference>
<keyword evidence="6" id="KW-1185">Reference proteome</keyword>
<feature type="chain" id="PRO_5018209847" description="chitinase" evidence="3">
    <location>
        <begin position="20"/>
        <end position="331"/>
    </location>
</feature>
<dbReference type="EC" id="3.2.1.14" evidence="2"/>